<dbReference type="GeneID" id="85450447"/>
<protein>
    <submittedName>
        <fullName evidence="2">Uncharacterized protein</fullName>
    </submittedName>
</protein>
<feature type="compositionally biased region" description="Polar residues" evidence="1">
    <location>
        <begin position="11"/>
        <end position="20"/>
    </location>
</feature>
<feature type="region of interest" description="Disordered" evidence="1">
    <location>
        <begin position="1"/>
        <end position="20"/>
    </location>
</feature>
<dbReference type="RefSeq" id="XP_060427718.1">
    <property type="nucleotide sequence ID" value="XM_060565921.1"/>
</dbReference>
<organism evidence="2 3">
    <name type="scientific">Colletotrichum godetiae</name>
    <dbReference type="NCBI Taxonomy" id="1209918"/>
    <lineage>
        <taxon>Eukaryota</taxon>
        <taxon>Fungi</taxon>
        <taxon>Dikarya</taxon>
        <taxon>Ascomycota</taxon>
        <taxon>Pezizomycotina</taxon>
        <taxon>Sordariomycetes</taxon>
        <taxon>Hypocreomycetidae</taxon>
        <taxon>Glomerellales</taxon>
        <taxon>Glomerellaceae</taxon>
        <taxon>Colletotrichum</taxon>
        <taxon>Colletotrichum acutatum species complex</taxon>
    </lineage>
</organism>
<proteinExistence type="predicted"/>
<evidence type="ECO:0000256" key="1">
    <source>
        <dbReference type="SAM" id="MobiDB-lite"/>
    </source>
</evidence>
<name>A0AAJ0AI68_9PEZI</name>
<accession>A0AAJ0AI68</accession>
<sequence>MQHQPHRHYVTPSQPGIYTSFQRRRQPPHEILPVLSVPPYPNPKLTPVLPDPLSLSLSLSLLSFCPALMSLSGLPSPSPRISAVVLNMWSKIHPANARCLRITHQVF</sequence>
<dbReference type="AlphaFoldDB" id="A0AAJ0AI68"/>
<keyword evidence="3" id="KW-1185">Reference proteome</keyword>
<dbReference type="Proteomes" id="UP001224890">
    <property type="component" value="Unassembled WGS sequence"/>
</dbReference>
<dbReference type="EMBL" id="JAHMHR010000029">
    <property type="protein sequence ID" value="KAK1673715.1"/>
    <property type="molecule type" value="Genomic_DNA"/>
</dbReference>
<evidence type="ECO:0000313" key="2">
    <source>
        <dbReference type="EMBL" id="KAK1673715.1"/>
    </source>
</evidence>
<evidence type="ECO:0000313" key="3">
    <source>
        <dbReference type="Proteomes" id="UP001224890"/>
    </source>
</evidence>
<comment type="caution">
    <text evidence="2">The sequence shown here is derived from an EMBL/GenBank/DDBJ whole genome shotgun (WGS) entry which is preliminary data.</text>
</comment>
<gene>
    <name evidence="2" type="ORF">BDP55DRAFT_197406</name>
</gene>
<reference evidence="2" key="1">
    <citation type="submission" date="2021-06" db="EMBL/GenBank/DDBJ databases">
        <title>Comparative genomics, transcriptomics and evolutionary studies reveal genomic signatures of adaptation to plant cell wall in hemibiotrophic fungi.</title>
        <authorList>
            <consortium name="DOE Joint Genome Institute"/>
            <person name="Baroncelli R."/>
            <person name="Diaz J.F."/>
            <person name="Benocci T."/>
            <person name="Peng M."/>
            <person name="Battaglia E."/>
            <person name="Haridas S."/>
            <person name="Andreopoulos W."/>
            <person name="Labutti K."/>
            <person name="Pangilinan J."/>
            <person name="Floch G.L."/>
            <person name="Makela M.R."/>
            <person name="Henrissat B."/>
            <person name="Grigoriev I.V."/>
            <person name="Crouch J.A."/>
            <person name="De Vries R.P."/>
            <person name="Sukno S.A."/>
            <person name="Thon M.R."/>
        </authorList>
    </citation>
    <scope>NUCLEOTIDE SEQUENCE</scope>
    <source>
        <strain evidence="2">CBS 193.32</strain>
    </source>
</reference>